<feature type="non-terminal residue" evidence="1">
    <location>
        <position position="1"/>
    </location>
</feature>
<keyword evidence="2" id="KW-1185">Reference proteome</keyword>
<dbReference type="PANTHER" id="PTHR22900">
    <property type="entry name" value="PROTEIN CBG14245-RELATED"/>
    <property type="match status" value="1"/>
</dbReference>
<dbReference type="Proteomes" id="UP000054047">
    <property type="component" value="Unassembled WGS sequence"/>
</dbReference>
<evidence type="ECO:0000313" key="1">
    <source>
        <dbReference type="EMBL" id="KIH45468.1"/>
    </source>
</evidence>
<dbReference type="OrthoDB" id="408912at2759"/>
<gene>
    <name evidence="1" type="ORF">ANCDUO_24491</name>
</gene>
<accession>A0A0C2BNR7</accession>
<evidence type="ECO:0000313" key="2">
    <source>
        <dbReference type="Proteomes" id="UP000054047"/>
    </source>
</evidence>
<name>A0A0C2BNR7_9BILA</name>
<sequence>VPESSVNYISESLRSGRTVHSTVMSWSRVFLEKRLRSSPYLMEMIVRLFYHDYKLLGYPLPNLDMDGSQNSVD</sequence>
<dbReference type="GO" id="GO:0047756">
    <property type="term" value="F:chondroitin 4-sulfotransferase activity"/>
    <property type="evidence" value="ECO:0007669"/>
    <property type="project" value="InterPro"/>
</dbReference>
<dbReference type="PANTHER" id="PTHR22900:SF5">
    <property type="entry name" value="PROTEIN CBG14245"/>
    <property type="match status" value="1"/>
</dbReference>
<organism evidence="1 2">
    <name type="scientific">Ancylostoma duodenale</name>
    <dbReference type="NCBI Taxonomy" id="51022"/>
    <lineage>
        <taxon>Eukaryota</taxon>
        <taxon>Metazoa</taxon>
        <taxon>Ecdysozoa</taxon>
        <taxon>Nematoda</taxon>
        <taxon>Chromadorea</taxon>
        <taxon>Rhabditida</taxon>
        <taxon>Rhabditina</taxon>
        <taxon>Rhabditomorpha</taxon>
        <taxon>Strongyloidea</taxon>
        <taxon>Ancylostomatidae</taxon>
        <taxon>Ancylostomatinae</taxon>
        <taxon>Ancylostoma</taxon>
    </lineage>
</organism>
<protein>
    <submittedName>
        <fullName evidence="1">Uncharacterized protein</fullName>
    </submittedName>
</protein>
<dbReference type="AlphaFoldDB" id="A0A0C2BNR7"/>
<dbReference type="InterPro" id="IPR007669">
    <property type="entry name" value="Chst-1-like"/>
</dbReference>
<dbReference type="Pfam" id="PF03567">
    <property type="entry name" value="Sulfotransfer_2"/>
    <property type="match status" value="1"/>
</dbReference>
<dbReference type="InterPro" id="IPR005331">
    <property type="entry name" value="Sulfotransferase"/>
</dbReference>
<proteinExistence type="predicted"/>
<reference evidence="1 2" key="1">
    <citation type="submission" date="2013-12" db="EMBL/GenBank/DDBJ databases">
        <title>Draft genome of the parsitic nematode Ancylostoma duodenale.</title>
        <authorList>
            <person name="Mitreva M."/>
        </authorList>
    </citation>
    <scope>NUCLEOTIDE SEQUENCE [LARGE SCALE GENOMIC DNA]</scope>
    <source>
        <strain evidence="1 2">Zhejiang</strain>
    </source>
</reference>
<dbReference type="EMBL" id="KN772407">
    <property type="protein sequence ID" value="KIH45468.1"/>
    <property type="molecule type" value="Genomic_DNA"/>
</dbReference>
<dbReference type="GO" id="GO:0016020">
    <property type="term" value="C:membrane"/>
    <property type="evidence" value="ECO:0007669"/>
    <property type="project" value="InterPro"/>
</dbReference>
<dbReference type="GO" id="GO:0050650">
    <property type="term" value="P:chondroitin sulfate proteoglycan biosynthetic process"/>
    <property type="evidence" value="ECO:0007669"/>
    <property type="project" value="InterPro"/>
</dbReference>
<dbReference type="GO" id="GO:1902884">
    <property type="term" value="P:positive regulation of response to oxidative stress"/>
    <property type="evidence" value="ECO:0007669"/>
    <property type="project" value="InterPro"/>
</dbReference>